<gene>
    <name evidence="1" type="ORF">UFOVP1590_55</name>
</gene>
<accession>A0A6J5SPZ7</accession>
<dbReference type="EMBL" id="LR797443">
    <property type="protein sequence ID" value="CAB4217513.1"/>
    <property type="molecule type" value="Genomic_DNA"/>
</dbReference>
<name>A0A6J5SPZ7_9CAUD</name>
<proteinExistence type="predicted"/>
<dbReference type="SUPFAM" id="SSF56300">
    <property type="entry name" value="Metallo-dependent phosphatases"/>
    <property type="match status" value="1"/>
</dbReference>
<evidence type="ECO:0000313" key="1">
    <source>
        <dbReference type="EMBL" id="CAB4217513.1"/>
    </source>
</evidence>
<dbReference type="InterPro" id="IPR029052">
    <property type="entry name" value="Metallo-depent_PP-like"/>
</dbReference>
<evidence type="ECO:0008006" key="2">
    <source>
        <dbReference type="Google" id="ProtNLM"/>
    </source>
</evidence>
<reference evidence="1" key="1">
    <citation type="submission" date="2020-05" db="EMBL/GenBank/DDBJ databases">
        <authorList>
            <person name="Chiriac C."/>
            <person name="Salcher M."/>
            <person name="Ghai R."/>
            <person name="Kavagutti S V."/>
        </authorList>
    </citation>
    <scope>NUCLEOTIDE SEQUENCE</scope>
</reference>
<protein>
    <recommendedName>
        <fullName evidence="2">Calcineurin-like phosphoesterase domain, ApaH type</fullName>
    </recommendedName>
</protein>
<organism evidence="1">
    <name type="scientific">uncultured Caudovirales phage</name>
    <dbReference type="NCBI Taxonomy" id="2100421"/>
    <lineage>
        <taxon>Viruses</taxon>
        <taxon>Duplodnaviria</taxon>
        <taxon>Heunggongvirae</taxon>
        <taxon>Uroviricota</taxon>
        <taxon>Caudoviricetes</taxon>
        <taxon>Peduoviridae</taxon>
        <taxon>Maltschvirus</taxon>
        <taxon>Maltschvirus maltsch</taxon>
    </lineage>
</organism>
<sequence>MKHMVVPDTQVKSGVPLDHLTWAGKYAVAKRPDVIVMIGDFADMESLSSYDKNKKSFEGRRYTKDIEAATIGMSMLLGPIKAEQRRLKEGKKKPWNPRLVLTLGNHEDRINRATNNSPELEGLISVKDLPYSDWEVIPYLQPITIDGVTYCHYFTSGVMGRPVSSARALTTKKHCSCVMGHVQRKEIDIQYSGEGRRITGIFAGAFYQHDEAYLGPQGNQHWRGIWMLHEVDKGSFDEMPVSLDYLRNRYEHS</sequence>